<evidence type="ECO:0000256" key="13">
    <source>
        <dbReference type="ARBA" id="ARBA00030866"/>
    </source>
</evidence>
<evidence type="ECO:0000256" key="9">
    <source>
        <dbReference type="ARBA" id="ARBA00023134"/>
    </source>
</evidence>
<dbReference type="SUPFAM" id="SSF52540">
    <property type="entry name" value="P-loop containing nucleoside triphosphate hydrolases"/>
    <property type="match status" value="1"/>
</dbReference>
<keyword evidence="9" id="KW-0342">GTP-binding</keyword>
<feature type="coiled-coil region" evidence="14">
    <location>
        <begin position="59"/>
        <end position="93"/>
    </location>
</feature>
<evidence type="ECO:0000256" key="10">
    <source>
        <dbReference type="ARBA" id="ARBA00023136"/>
    </source>
</evidence>
<sequence length="379" mass="42497">MNVKVYEGKDFESVVEKAKKELGEDAYILYYEVEKRGIPPFRKKYFRVFFSVNGGKQKEGESVQEIQKVEKEIEELKQLVSEIKNAVENQSSVPLPVPEHIDNGVFLGKEILTEFTGDAVELIQILVKKGVKPEVAAEIVKESCGLDIETEKLDLNTSSFKEALLKGISAKINFTGDFQPKEGEKVVYAFVGPTGVGKTTNLFKLASKFVIEEDLKVGIITTDTFKVAAVQQVREYAHVLNIPYFVVSDSKKMKEVMEKIEDLDVILIDTVGRSHYDYWRLGEIKVTLSGLNVPLNVVLLVSCNYETSEAVEVVNRYRSFFPVNALFLTKLDETSKPGNLLNLPFITSLPLSYISTGQRVPEDLKVLSPEVITDILLGK</sequence>
<evidence type="ECO:0000256" key="14">
    <source>
        <dbReference type="SAM" id="Coils"/>
    </source>
</evidence>
<comment type="function">
    <text evidence="12">Necessary for flagellar biosynthesis. May be involved in translocation of the flagellum.</text>
</comment>
<keyword evidence="16" id="KW-0969">Cilium</keyword>
<evidence type="ECO:0000256" key="12">
    <source>
        <dbReference type="ARBA" id="ARBA00025337"/>
    </source>
</evidence>
<dbReference type="CDD" id="cd17873">
    <property type="entry name" value="FlhF"/>
    <property type="match status" value="1"/>
</dbReference>
<protein>
    <recommendedName>
        <fullName evidence="3">Flagellar biosynthesis protein FlhF</fullName>
    </recommendedName>
    <alternativeName>
        <fullName evidence="13">Flagella-associated GTP-binding protein</fullName>
    </alternativeName>
</protein>
<keyword evidence="5" id="KW-1003">Cell membrane</keyword>
<evidence type="ECO:0000256" key="11">
    <source>
        <dbReference type="ARBA" id="ARBA00023225"/>
    </source>
</evidence>
<keyword evidence="6" id="KW-0547">Nucleotide-binding</keyword>
<keyword evidence="17" id="KW-1185">Reference proteome</keyword>
<evidence type="ECO:0000313" key="16">
    <source>
        <dbReference type="EMBL" id="SMP13750.1"/>
    </source>
</evidence>
<comment type="caution">
    <text evidence="16">The sequence shown here is derived from an EMBL/GenBank/DDBJ whole genome shotgun (WGS) entry which is preliminary data.</text>
</comment>
<comment type="subcellular location">
    <subcellularLocation>
        <location evidence="1">Cell membrane</location>
        <topology evidence="1">Peripheral membrane protein</topology>
        <orientation evidence="1">Cytoplasmic side</orientation>
    </subcellularLocation>
</comment>
<dbReference type="RefSeq" id="WP_283400610.1">
    <property type="nucleotide sequence ID" value="NZ_FXUB01000003.1"/>
</dbReference>
<evidence type="ECO:0000256" key="2">
    <source>
        <dbReference type="ARBA" id="ARBA00008531"/>
    </source>
</evidence>
<dbReference type="InterPro" id="IPR027417">
    <property type="entry name" value="P-loop_NTPase"/>
</dbReference>
<keyword evidence="16" id="KW-0966">Cell projection</keyword>
<name>A0ABY1NNB7_9BACT</name>
<dbReference type="Gene3D" id="1.20.120.1380">
    <property type="entry name" value="Flagellar FlhF biosynthesis protein, N domain"/>
    <property type="match status" value="1"/>
</dbReference>
<keyword evidence="8" id="KW-0653">Protein transport</keyword>
<accession>A0ABY1NNB7</accession>
<dbReference type="SMART" id="SM00962">
    <property type="entry name" value="SRP54"/>
    <property type="match status" value="1"/>
</dbReference>
<dbReference type="EMBL" id="FXUB01000003">
    <property type="protein sequence ID" value="SMP13750.1"/>
    <property type="molecule type" value="Genomic_DNA"/>
</dbReference>
<evidence type="ECO:0000256" key="3">
    <source>
        <dbReference type="ARBA" id="ARBA00014919"/>
    </source>
</evidence>
<dbReference type="Proteomes" id="UP001157911">
    <property type="component" value="Unassembled WGS sequence"/>
</dbReference>
<organism evidence="16 17">
    <name type="scientific">Desulfurobacterium pacificum</name>
    <dbReference type="NCBI Taxonomy" id="240166"/>
    <lineage>
        <taxon>Bacteria</taxon>
        <taxon>Pseudomonadati</taxon>
        <taxon>Aquificota</taxon>
        <taxon>Aquificia</taxon>
        <taxon>Desulfurobacteriales</taxon>
        <taxon>Desulfurobacteriaceae</taxon>
        <taxon>Desulfurobacterium</taxon>
    </lineage>
</organism>
<keyword evidence="16" id="KW-0282">Flagellum</keyword>
<evidence type="ECO:0000259" key="15">
    <source>
        <dbReference type="SMART" id="SM00962"/>
    </source>
</evidence>
<keyword evidence="14" id="KW-0175">Coiled coil</keyword>
<proteinExistence type="inferred from homology"/>
<dbReference type="InterPro" id="IPR047040">
    <property type="entry name" value="FlhF__GTPase_dom"/>
</dbReference>
<dbReference type="PANTHER" id="PTHR43134:SF3">
    <property type="entry name" value="FLAGELLAR BIOSYNTHESIS PROTEIN FLHF"/>
    <property type="match status" value="1"/>
</dbReference>
<keyword evidence="4" id="KW-0813">Transport</keyword>
<evidence type="ECO:0000256" key="8">
    <source>
        <dbReference type="ARBA" id="ARBA00022927"/>
    </source>
</evidence>
<evidence type="ECO:0000256" key="4">
    <source>
        <dbReference type="ARBA" id="ARBA00022448"/>
    </source>
</evidence>
<evidence type="ECO:0000313" key="17">
    <source>
        <dbReference type="Proteomes" id="UP001157911"/>
    </source>
</evidence>
<dbReference type="Pfam" id="PF00448">
    <property type="entry name" value="SRP54"/>
    <property type="match status" value="1"/>
</dbReference>
<reference evidence="16 17" key="1">
    <citation type="submission" date="2017-05" db="EMBL/GenBank/DDBJ databases">
        <authorList>
            <person name="Varghese N."/>
            <person name="Submissions S."/>
        </authorList>
    </citation>
    <scope>NUCLEOTIDE SEQUENCE [LARGE SCALE GENOMIC DNA]</scope>
    <source>
        <strain evidence="16 17">DSM 15522</strain>
    </source>
</reference>
<keyword evidence="10" id="KW-0472">Membrane</keyword>
<keyword evidence="7" id="KW-1005">Bacterial flagellum biogenesis</keyword>
<evidence type="ECO:0000256" key="7">
    <source>
        <dbReference type="ARBA" id="ARBA00022795"/>
    </source>
</evidence>
<feature type="domain" description="SRP54-type proteins GTP-binding" evidence="15">
    <location>
        <begin position="185"/>
        <end position="378"/>
    </location>
</feature>
<gene>
    <name evidence="16" type="ORF">SAMN06265339_1150</name>
</gene>
<dbReference type="PANTHER" id="PTHR43134">
    <property type="entry name" value="SIGNAL RECOGNITION PARTICLE RECEPTOR SUBUNIT ALPHA"/>
    <property type="match status" value="1"/>
</dbReference>
<comment type="similarity">
    <text evidence="2">Belongs to the GTP-binding SRP family.</text>
</comment>
<keyword evidence="11" id="KW-1006">Bacterial flagellum protein export</keyword>
<dbReference type="InterPro" id="IPR000897">
    <property type="entry name" value="SRP54_GTPase_dom"/>
</dbReference>
<dbReference type="Gene3D" id="3.40.50.300">
    <property type="entry name" value="P-loop containing nucleotide triphosphate hydrolases"/>
    <property type="match status" value="1"/>
</dbReference>
<evidence type="ECO:0000256" key="6">
    <source>
        <dbReference type="ARBA" id="ARBA00022741"/>
    </source>
</evidence>
<evidence type="ECO:0000256" key="5">
    <source>
        <dbReference type="ARBA" id="ARBA00022475"/>
    </source>
</evidence>
<evidence type="ECO:0000256" key="1">
    <source>
        <dbReference type="ARBA" id="ARBA00004413"/>
    </source>
</evidence>